<comment type="caution">
    <text evidence="2">The sequence shown here is derived from an EMBL/GenBank/DDBJ whole genome shotgun (WGS) entry which is preliminary data.</text>
</comment>
<evidence type="ECO:0000256" key="1">
    <source>
        <dbReference type="SAM" id="MobiDB-lite"/>
    </source>
</evidence>
<evidence type="ECO:0000313" key="2">
    <source>
        <dbReference type="EMBL" id="MPN33061.1"/>
    </source>
</evidence>
<name>A0A645H218_9ZZZZ</name>
<feature type="compositionally biased region" description="Low complexity" evidence="1">
    <location>
        <begin position="191"/>
        <end position="206"/>
    </location>
</feature>
<feature type="region of interest" description="Disordered" evidence="1">
    <location>
        <begin position="157"/>
        <end position="206"/>
    </location>
</feature>
<dbReference type="EMBL" id="VSSQ01085379">
    <property type="protein sequence ID" value="MPN33061.1"/>
    <property type="molecule type" value="Genomic_DNA"/>
</dbReference>
<sequence length="206" mass="22338">MAPRSHSAGRRSSPPPARRQTIAPAPRPSAAPVRGARPRDGIHSMGRSRDRREYVFRSARNGAPVSLPTRRAPPVGIHSVVAPSRVAVLLPPGHPENSRNTGRWTKTAVCVFRSGRRCRCAPAVLPAPAAGRGVFPPLPPPVRRTWALPVQRVLPLRRQTGSGSRGRSRSGCRRAFRVPVSFHSPDTQSFRRGSPLPSARRPSAPV</sequence>
<feature type="compositionally biased region" description="Low complexity" evidence="1">
    <location>
        <begin position="1"/>
        <end position="12"/>
    </location>
</feature>
<dbReference type="AlphaFoldDB" id="A0A645H218"/>
<proteinExistence type="predicted"/>
<feature type="region of interest" description="Disordered" evidence="1">
    <location>
        <begin position="1"/>
        <end position="53"/>
    </location>
</feature>
<reference evidence="2" key="1">
    <citation type="submission" date="2019-08" db="EMBL/GenBank/DDBJ databases">
        <authorList>
            <person name="Kucharzyk K."/>
            <person name="Murdoch R.W."/>
            <person name="Higgins S."/>
            <person name="Loffler F."/>
        </authorList>
    </citation>
    <scope>NUCLEOTIDE SEQUENCE</scope>
</reference>
<organism evidence="2">
    <name type="scientific">bioreactor metagenome</name>
    <dbReference type="NCBI Taxonomy" id="1076179"/>
    <lineage>
        <taxon>unclassified sequences</taxon>
        <taxon>metagenomes</taxon>
        <taxon>ecological metagenomes</taxon>
    </lineage>
</organism>
<protein>
    <submittedName>
        <fullName evidence="2">Uncharacterized protein</fullName>
    </submittedName>
</protein>
<feature type="compositionally biased region" description="Basic and acidic residues" evidence="1">
    <location>
        <begin position="37"/>
        <end position="53"/>
    </location>
</feature>
<gene>
    <name evidence="2" type="ORF">SDC9_180544</name>
</gene>
<feature type="compositionally biased region" description="Basic residues" evidence="1">
    <location>
        <begin position="166"/>
        <end position="176"/>
    </location>
</feature>
<accession>A0A645H218</accession>